<dbReference type="Proteomes" id="UP000038830">
    <property type="component" value="Unassembled WGS sequence"/>
</dbReference>
<feature type="transmembrane region" description="Helical" evidence="5">
    <location>
        <begin position="394"/>
        <end position="414"/>
    </location>
</feature>
<evidence type="ECO:0000256" key="2">
    <source>
        <dbReference type="ARBA" id="ARBA00022692"/>
    </source>
</evidence>
<evidence type="ECO:0000259" key="6">
    <source>
        <dbReference type="PROSITE" id="PS50850"/>
    </source>
</evidence>
<feature type="transmembrane region" description="Helical" evidence="5">
    <location>
        <begin position="208"/>
        <end position="231"/>
    </location>
</feature>
<organism evidence="7 8">
    <name type="scientific">Cyberlindnera jadinii (strain ATCC 18201 / CBS 1600 / BCRC 20928 / JCM 3617 / NBRC 0987 / NRRL Y-1542)</name>
    <name type="common">Torula yeast</name>
    <name type="synonym">Candida utilis</name>
    <dbReference type="NCBI Taxonomy" id="983966"/>
    <lineage>
        <taxon>Eukaryota</taxon>
        <taxon>Fungi</taxon>
        <taxon>Dikarya</taxon>
        <taxon>Ascomycota</taxon>
        <taxon>Saccharomycotina</taxon>
        <taxon>Saccharomycetes</taxon>
        <taxon>Phaffomycetales</taxon>
        <taxon>Phaffomycetaceae</taxon>
        <taxon>Cyberlindnera</taxon>
    </lineage>
</organism>
<feature type="transmembrane region" description="Helical" evidence="5">
    <location>
        <begin position="453"/>
        <end position="473"/>
    </location>
</feature>
<dbReference type="GO" id="GO:0016020">
    <property type="term" value="C:membrane"/>
    <property type="evidence" value="ECO:0007669"/>
    <property type="project" value="UniProtKB-SubCell"/>
</dbReference>
<feature type="transmembrane region" description="Helical" evidence="5">
    <location>
        <begin position="117"/>
        <end position="144"/>
    </location>
</feature>
<proteinExistence type="predicted"/>
<evidence type="ECO:0000313" key="8">
    <source>
        <dbReference type="Proteomes" id="UP000038830"/>
    </source>
</evidence>
<accession>A0A0H5CG00</accession>
<dbReference type="InterPro" id="IPR036259">
    <property type="entry name" value="MFS_trans_sf"/>
</dbReference>
<dbReference type="AlphaFoldDB" id="A0A0H5CG00"/>
<evidence type="ECO:0000256" key="3">
    <source>
        <dbReference type="ARBA" id="ARBA00022989"/>
    </source>
</evidence>
<feature type="transmembrane region" description="Helical" evidence="5">
    <location>
        <begin position="238"/>
        <end position="259"/>
    </location>
</feature>
<dbReference type="SUPFAM" id="SSF103473">
    <property type="entry name" value="MFS general substrate transporter"/>
    <property type="match status" value="1"/>
</dbReference>
<keyword evidence="2 5" id="KW-0812">Transmembrane</keyword>
<dbReference type="Pfam" id="PF07690">
    <property type="entry name" value="MFS_1"/>
    <property type="match status" value="1"/>
</dbReference>
<sequence>MSESDKKSEENVVVNEELEEITEPQTVARRRSSLVPRAGLTFKDLPSAIPDTIQESLTTTPAVELAEPNFSIGSSSQQRPDNVRHETATTLTKLVEYGEPLPHDLDIMSIRNPPKNLYRVIAGCVWVFTTGLTDGVLGAILPYMETYYGISYAVVSLIWLGNAIGYIIIAFTAHMIDSKLGMQKSLTLSVAGFIIMYSLASSGTLFPVIVVGFFCGGLGGAIGLSQFNIFLAKLLNGAHYLGIFHGTYGLGAFIAPLIGTAMVNHHIKWHFFYFIPLALACLNVVFTPWAFNNCHEDLKKWETVELEPSNAPSSSPQDESIPIETVKDDVQEITNEEPKKPEQKHDFKAAFKDYRTWLVCFFIFFYQGSEVSLGGWTVTFLLDYRHGNPESTGYIASGFWGGVMIGRFVLTTILSRMFSVRRAIVVLMILIMILDFCVWFIPNTIAAGVCLSFIGLLIGPIYPLMISLITRILPRKIRFCSMTLGTAFGSSGGSAVPFAVGMGSEFTGTYILHPIVLACYLGMMATWLCMPNIERKGAQTSWLQRLW</sequence>
<keyword evidence="3 5" id="KW-1133">Transmembrane helix</keyword>
<dbReference type="GO" id="GO:0022857">
    <property type="term" value="F:transmembrane transporter activity"/>
    <property type="evidence" value="ECO:0007669"/>
    <property type="project" value="InterPro"/>
</dbReference>
<feature type="transmembrane region" description="Helical" evidence="5">
    <location>
        <begin position="423"/>
        <end position="441"/>
    </location>
</feature>
<dbReference type="InterPro" id="IPR011701">
    <property type="entry name" value="MFS"/>
</dbReference>
<name>A0A0H5CG00_CYBJN</name>
<evidence type="ECO:0000256" key="1">
    <source>
        <dbReference type="ARBA" id="ARBA00004141"/>
    </source>
</evidence>
<protein>
    <recommendedName>
        <fullName evidence="6">Major facilitator superfamily (MFS) profile domain-containing protein</fullName>
    </recommendedName>
</protein>
<comment type="subcellular location">
    <subcellularLocation>
        <location evidence="1">Membrane</location>
        <topology evidence="1">Multi-pass membrane protein</topology>
    </subcellularLocation>
</comment>
<keyword evidence="4 5" id="KW-0472">Membrane</keyword>
<dbReference type="FunFam" id="1.20.1250.20:FF:000286">
    <property type="entry name" value="MFS efflux transporter"/>
    <property type="match status" value="1"/>
</dbReference>
<dbReference type="PROSITE" id="PS50850">
    <property type="entry name" value="MFS"/>
    <property type="match status" value="1"/>
</dbReference>
<evidence type="ECO:0000256" key="4">
    <source>
        <dbReference type="ARBA" id="ARBA00023136"/>
    </source>
</evidence>
<reference evidence="8" key="1">
    <citation type="journal article" date="2015" name="J. Biotechnol.">
        <title>The structure of the Cyberlindnera jadinii genome and its relation to Candida utilis analyzed by the occurrence of single nucleotide polymorphisms.</title>
        <authorList>
            <person name="Rupp O."/>
            <person name="Brinkrolf K."/>
            <person name="Buerth C."/>
            <person name="Kunigo M."/>
            <person name="Schneider J."/>
            <person name="Jaenicke S."/>
            <person name="Goesmann A."/>
            <person name="Puehler A."/>
            <person name="Jaeger K.-E."/>
            <person name="Ernst J.F."/>
        </authorList>
    </citation>
    <scope>NUCLEOTIDE SEQUENCE [LARGE SCALE GENOMIC DNA]</scope>
    <source>
        <strain evidence="8">ATCC 18201 / CBS 1600 / BCRC 20928 / JCM 3617 / NBRC 0987 / NRRL Y-1542</strain>
    </source>
</reference>
<feature type="transmembrane region" description="Helical" evidence="5">
    <location>
        <begin position="150"/>
        <end position="173"/>
    </location>
</feature>
<feature type="transmembrane region" description="Helical" evidence="5">
    <location>
        <begin position="357"/>
        <end position="382"/>
    </location>
</feature>
<feature type="domain" description="Major facilitator superfamily (MFS) profile" evidence="6">
    <location>
        <begin position="119"/>
        <end position="534"/>
    </location>
</feature>
<dbReference type="Gene3D" id="1.20.1250.20">
    <property type="entry name" value="MFS general substrate transporter like domains"/>
    <property type="match status" value="1"/>
</dbReference>
<feature type="transmembrane region" description="Helical" evidence="5">
    <location>
        <begin position="271"/>
        <end position="291"/>
    </location>
</feature>
<evidence type="ECO:0000313" key="7">
    <source>
        <dbReference type="EMBL" id="CEP23534.1"/>
    </source>
</evidence>
<feature type="transmembrane region" description="Helical" evidence="5">
    <location>
        <begin position="510"/>
        <end position="530"/>
    </location>
</feature>
<dbReference type="EMBL" id="CDQK01000004">
    <property type="protein sequence ID" value="CEP23534.1"/>
    <property type="molecule type" value="Genomic_DNA"/>
</dbReference>
<gene>
    <name evidence="7" type="ORF">BN1211_4144</name>
</gene>
<dbReference type="PANTHER" id="PTHR23514">
    <property type="entry name" value="BYPASS OF STOP CODON PROTEIN 6"/>
    <property type="match status" value="1"/>
</dbReference>
<feature type="transmembrane region" description="Helical" evidence="5">
    <location>
        <begin position="185"/>
        <end position="202"/>
    </location>
</feature>
<feature type="transmembrane region" description="Helical" evidence="5">
    <location>
        <begin position="485"/>
        <end position="504"/>
    </location>
</feature>
<evidence type="ECO:0000256" key="5">
    <source>
        <dbReference type="SAM" id="Phobius"/>
    </source>
</evidence>
<dbReference type="PANTHER" id="PTHR23514:SF6">
    <property type="entry name" value="MAJOR FACILITATOR SUPERFAMILY (MFS) PROFILE DOMAIN-CONTAINING PROTEIN"/>
    <property type="match status" value="1"/>
</dbReference>
<dbReference type="InterPro" id="IPR051788">
    <property type="entry name" value="MFS_Transporter"/>
</dbReference>
<dbReference type="InterPro" id="IPR020846">
    <property type="entry name" value="MFS_dom"/>
</dbReference>